<dbReference type="AlphaFoldDB" id="A0A645GZZ0"/>
<name>A0A645GZZ0_9ZZZZ</name>
<accession>A0A645GZZ0</accession>
<dbReference type="EMBL" id="VSSQ01084321">
    <property type="protein sequence ID" value="MPN32357.1"/>
    <property type="molecule type" value="Genomic_DNA"/>
</dbReference>
<comment type="caution">
    <text evidence="1">The sequence shown here is derived from an EMBL/GenBank/DDBJ whole genome shotgun (WGS) entry which is preliminary data.</text>
</comment>
<reference evidence="1" key="1">
    <citation type="submission" date="2019-08" db="EMBL/GenBank/DDBJ databases">
        <authorList>
            <person name="Kucharzyk K."/>
            <person name="Murdoch R.W."/>
            <person name="Higgins S."/>
            <person name="Loffler F."/>
        </authorList>
    </citation>
    <scope>NUCLEOTIDE SEQUENCE</scope>
</reference>
<protein>
    <submittedName>
        <fullName evidence="1">Uncharacterized protein</fullName>
    </submittedName>
</protein>
<proteinExistence type="predicted"/>
<evidence type="ECO:0000313" key="1">
    <source>
        <dbReference type="EMBL" id="MPN32357.1"/>
    </source>
</evidence>
<sequence length="56" mass="6695">MCYVYKQGEDILYKDELTIKQQESYEDNLLELVFKDGVLIKDYSLSEIRTKLHTSF</sequence>
<organism evidence="1">
    <name type="scientific">bioreactor metagenome</name>
    <dbReference type="NCBI Taxonomy" id="1076179"/>
    <lineage>
        <taxon>unclassified sequences</taxon>
        <taxon>metagenomes</taxon>
        <taxon>ecological metagenomes</taxon>
    </lineage>
</organism>
<gene>
    <name evidence="1" type="ORF">SDC9_179835</name>
</gene>